<feature type="region of interest" description="Disordered" evidence="1">
    <location>
        <begin position="171"/>
        <end position="337"/>
    </location>
</feature>
<organism evidence="2 3">
    <name type="scientific">Stephania yunnanensis</name>
    <dbReference type="NCBI Taxonomy" id="152371"/>
    <lineage>
        <taxon>Eukaryota</taxon>
        <taxon>Viridiplantae</taxon>
        <taxon>Streptophyta</taxon>
        <taxon>Embryophyta</taxon>
        <taxon>Tracheophyta</taxon>
        <taxon>Spermatophyta</taxon>
        <taxon>Magnoliopsida</taxon>
        <taxon>Ranunculales</taxon>
        <taxon>Menispermaceae</taxon>
        <taxon>Menispermoideae</taxon>
        <taxon>Cissampelideae</taxon>
        <taxon>Stephania</taxon>
    </lineage>
</organism>
<comment type="caution">
    <text evidence="2">The sequence shown here is derived from an EMBL/GenBank/DDBJ whole genome shotgun (WGS) entry which is preliminary data.</text>
</comment>
<feature type="compositionally biased region" description="Basic residues" evidence="1">
    <location>
        <begin position="212"/>
        <end position="222"/>
    </location>
</feature>
<dbReference type="Proteomes" id="UP001420932">
    <property type="component" value="Unassembled WGS sequence"/>
</dbReference>
<name>A0AAP0J8A9_9MAGN</name>
<dbReference type="EMBL" id="JBBNAF010000007">
    <property type="protein sequence ID" value="KAK9128520.1"/>
    <property type="molecule type" value="Genomic_DNA"/>
</dbReference>
<evidence type="ECO:0000256" key="1">
    <source>
        <dbReference type="SAM" id="MobiDB-lite"/>
    </source>
</evidence>
<dbReference type="AlphaFoldDB" id="A0AAP0J8A9"/>
<gene>
    <name evidence="2" type="ORF">Syun_017317</name>
</gene>
<protein>
    <submittedName>
        <fullName evidence="2">Uncharacterized protein</fullName>
    </submittedName>
</protein>
<feature type="compositionally biased region" description="Basic and acidic residues" evidence="1">
    <location>
        <begin position="271"/>
        <end position="283"/>
    </location>
</feature>
<evidence type="ECO:0000313" key="3">
    <source>
        <dbReference type="Proteomes" id="UP001420932"/>
    </source>
</evidence>
<feature type="compositionally biased region" description="Basic residues" evidence="1">
    <location>
        <begin position="318"/>
        <end position="337"/>
    </location>
</feature>
<feature type="compositionally biased region" description="Basic and acidic residues" evidence="1">
    <location>
        <begin position="182"/>
        <end position="201"/>
    </location>
</feature>
<accession>A0AAP0J8A9</accession>
<proteinExistence type="predicted"/>
<feature type="compositionally biased region" description="Basic and acidic residues" evidence="1">
    <location>
        <begin position="299"/>
        <end position="316"/>
    </location>
</feature>
<sequence>MVMRIKSLEENAEEIKVVVQQTCMNIRAEYKVDCSTVKEKVAKLANQSMQRWQDKFICNLTLNYRQIETRLTGVEQLMHFRPWIEHQARGCTNEDAFRSLEYISQLKHQRPREYEGWGDQWRKQILLVLRRFLDPTLSSPDLVVAQPDLRIAAPPDLACVGSILQIRPDLACSSSNSSDPTPFHRDPRRAEADADAGERAGVESGGIDTAARLRRGRARRRRAVADQETSSEKAEKTPAVADLKKSSPAVADLTKPSPTVADLKKPSPAVVEKKLRNTPERSRFSPSRSSALATQRSDTMLKLKESFNEERDDGSRRASMKKRRAKERRKTKLQRFR</sequence>
<keyword evidence="3" id="KW-1185">Reference proteome</keyword>
<reference evidence="2 3" key="1">
    <citation type="submission" date="2024-01" db="EMBL/GenBank/DDBJ databases">
        <title>Genome assemblies of Stephania.</title>
        <authorList>
            <person name="Yang L."/>
        </authorList>
    </citation>
    <scope>NUCLEOTIDE SEQUENCE [LARGE SCALE GENOMIC DNA]</scope>
    <source>
        <strain evidence="2">YNDBR</strain>
        <tissue evidence="2">Leaf</tissue>
    </source>
</reference>
<evidence type="ECO:0000313" key="2">
    <source>
        <dbReference type="EMBL" id="KAK9128520.1"/>
    </source>
</evidence>